<organism evidence="3 4">
    <name type="scientific">Inhella proteolytica</name>
    <dbReference type="NCBI Taxonomy" id="2795029"/>
    <lineage>
        <taxon>Bacteria</taxon>
        <taxon>Pseudomonadati</taxon>
        <taxon>Pseudomonadota</taxon>
        <taxon>Betaproteobacteria</taxon>
        <taxon>Burkholderiales</taxon>
        <taxon>Sphaerotilaceae</taxon>
        <taxon>Inhella</taxon>
    </lineage>
</organism>
<sequence length="331" mass="35675">MPCPAPTLEQLSEQLLALGGLARRPPAGAFLGEALHTLQTLLRFRSGWWGLALDADRSGPPAIYQSQSLGLPEHFAADWLSIAAEDHFGDAIRAQPGQVQRGSDAGLPLPEAVRAFDRRHGIEHAMGLALEDAATGHGFFICLYRGPADEPFSDTDARCFGVWARHLLQLWQFALQDALRAGPGGAPARAACADRSGRLVYVGTRLGEWLLARWPGWDGLRLPPDFSAALQGGALPAAAAGLRCSLQGGQLWLLLDEEGAQEVPLSPRRRQVAQLFAQGQSNKEIARQLGLTPATVRTYLRDAYLALQVRNKVELGGALGLARRAALPPER</sequence>
<dbReference type="CDD" id="cd06170">
    <property type="entry name" value="LuxR_C_like"/>
    <property type="match status" value="1"/>
</dbReference>
<feature type="domain" description="HTH luxR-type" evidence="2">
    <location>
        <begin position="258"/>
        <end position="324"/>
    </location>
</feature>
<dbReference type="InterPro" id="IPR039420">
    <property type="entry name" value="WalR-like"/>
</dbReference>
<evidence type="ECO:0000256" key="1">
    <source>
        <dbReference type="ARBA" id="ARBA00023125"/>
    </source>
</evidence>
<dbReference type="InterPro" id="IPR016032">
    <property type="entry name" value="Sig_transdc_resp-reg_C-effctor"/>
</dbReference>
<dbReference type="Proteomes" id="UP000613266">
    <property type="component" value="Unassembled WGS sequence"/>
</dbReference>
<dbReference type="RefSeq" id="WP_198111003.1">
    <property type="nucleotide sequence ID" value="NZ_JAEDAK010000006.1"/>
</dbReference>
<dbReference type="SMART" id="SM00421">
    <property type="entry name" value="HTH_LUXR"/>
    <property type="match status" value="1"/>
</dbReference>
<evidence type="ECO:0000313" key="4">
    <source>
        <dbReference type="Proteomes" id="UP000613266"/>
    </source>
</evidence>
<dbReference type="SUPFAM" id="SSF46894">
    <property type="entry name" value="C-terminal effector domain of the bipartite response regulators"/>
    <property type="match status" value="1"/>
</dbReference>
<dbReference type="EMBL" id="JAEDAK010000006">
    <property type="protein sequence ID" value="MBH9577224.1"/>
    <property type="molecule type" value="Genomic_DNA"/>
</dbReference>
<dbReference type="AlphaFoldDB" id="A0A931J0H5"/>
<dbReference type="PROSITE" id="PS50043">
    <property type="entry name" value="HTH_LUXR_2"/>
    <property type="match status" value="1"/>
</dbReference>
<evidence type="ECO:0000259" key="2">
    <source>
        <dbReference type="PROSITE" id="PS50043"/>
    </source>
</evidence>
<protein>
    <submittedName>
        <fullName evidence="3">Response regulator transcription factor</fullName>
    </submittedName>
</protein>
<proteinExistence type="predicted"/>
<dbReference type="InterPro" id="IPR036388">
    <property type="entry name" value="WH-like_DNA-bd_sf"/>
</dbReference>
<dbReference type="Pfam" id="PF00196">
    <property type="entry name" value="GerE"/>
    <property type="match status" value="1"/>
</dbReference>
<dbReference type="PRINTS" id="PR00038">
    <property type="entry name" value="HTHLUXR"/>
</dbReference>
<dbReference type="GO" id="GO:0006355">
    <property type="term" value="P:regulation of DNA-templated transcription"/>
    <property type="evidence" value="ECO:0007669"/>
    <property type="project" value="InterPro"/>
</dbReference>
<dbReference type="PANTHER" id="PTHR43214">
    <property type="entry name" value="TWO-COMPONENT RESPONSE REGULATOR"/>
    <property type="match status" value="1"/>
</dbReference>
<accession>A0A931J0H5</accession>
<reference evidence="3" key="1">
    <citation type="submission" date="2020-12" db="EMBL/GenBank/DDBJ databases">
        <title>The genome sequence of Inhella sp. 1Y17.</title>
        <authorList>
            <person name="Liu Y."/>
        </authorList>
    </citation>
    <scope>NUCLEOTIDE SEQUENCE</scope>
    <source>
        <strain evidence="3">1Y17</strain>
    </source>
</reference>
<evidence type="ECO:0000313" key="3">
    <source>
        <dbReference type="EMBL" id="MBH9577224.1"/>
    </source>
</evidence>
<keyword evidence="1" id="KW-0238">DNA-binding</keyword>
<dbReference type="GO" id="GO:0003677">
    <property type="term" value="F:DNA binding"/>
    <property type="evidence" value="ECO:0007669"/>
    <property type="project" value="UniProtKB-KW"/>
</dbReference>
<comment type="caution">
    <text evidence="3">The sequence shown here is derived from an EMBL/GenBank/DDBJ whole genome shotgun (WGS) entry which is preliminary data.</text>
</comment>
<dbReference type="Gene3D" id="1.10.10.10">
    <property type="entry name" value="Winged helix-like DNA-binding domain superfamily/Winged helix DNA-binding domain"/>
    <property type="match status" value="1"/>
</dbReference>
<dbReference type="InterPro" id="IPR000792">
    <property type="entry name" value="Tscrpt_reg_LuxR_C"/>
</dbReference>
<gene>
    <name evidence="3" type="ORF">I7X39_09925</name>
</gene>
<name>A0A931J0H5_9BURK</name>
<keyword evidence="4" id="KW-1185">Reference proteome</keyword>